<dbReference type="SMART" id="SM00174">
    <property type="entry name" value="RHO"/>
    <property type="match status" value="1"/>
</dbReference>
<dbReference type="Proteomes" id="UP001146793">
    <property type="component" value="Unassembled WGS sequence"/>
</dbReference>
<evidence type="ECO:0000256" key="2">
    <source>
        <dbReference type="ARBA" id="ARBA00023134"/>
    </source>
</evidence>
<dbReference type="SMART" id="SM00176">
    <property type="entry name" value="RAN"/>
    <property type="match status" value="1"/>
</dbReference>
<sequence>MNKYKICFLGDEGVGKTSMITRFIYETFDPDSQSTVGVDFLSKTIHIENKTIRLQLWDTAGQERFRCLLPSYIRNSSLAVLVYDVTNPESFENLDFWLQTIKEIRGDDVIIFFVGNKADMVEERKVSIESLEKKAQEKGFLFFETSAKTGQNIKPLFRKVTLSIMKNEKNSNLQEQTEVNKEDSVVKVELEETNEDEKKEKGGWCC</sequence>
<evidence type="ECO:0000256" key="1">
    <source>
        <dbReference type="ARBA" id="ARBA00022741"/>
    </source>
</evidence>
<dbReference type="AlphaFoldDB" id="A0AAV7YB02"/>
<dbReference type="Gene3D" id="3.40.50.300">
    <property type="entry name" value="P-loop containing nucleotide triphosphate hydrolases"/>
    <property type="match status" value="1"/>
</dbReference>
<evidence type="ECO:0000313" key="4">
    <source>
        <dbReference type="Proteomes" id="UP001146793"/>
    </source>
</evidence>
<evidence type="ECO:0000313" key="3">
    <source>
        <dbReference type="EMBL" id="KAJ3426988.1"/>
    </source>
</evidence>
<dbReference type="InterPro" id="IPR027417">
    <property type="entry name" value="P-loop_NTPase"/>
</dbReference>
<proteinExistence type="predicted"/>
<dbReference type="SMART" id="SM00173">
    <property type="entry name" value="RAS"/>
    <property type="match status" value="1"/>
</dbReference>
<dbReference type="GO" id="GO:0003924">
    <property type="term" value="F:GTPase activity"/>
    <property type="evidence" value="ECO:0007669"/>
    <property type="project" value="InterPro"/>
</dbReference>
<dbReference type="InterPro" id="IPR005225">
    <property type="entry name" value="Small_GTP-bd"/>
</dbReference>
<accession>A0AAV7YB02</accession>
<dbReference type="PANTHER" id="PTHR47977">
    <property type="entry name" value="RAS-RELATED PROTEIN RAB"/>
    <property type="match status" value="1"/>
</dbReference>
<name>A0AAV7YB02_9EUKA</name>
<reference evidence="3" key="1">
    <citation type="submission" date="2022-08" db="EMBL/GenBank/DDBJ databases">
        <title>Novel sulphate-reducing endosymbionts in the free-living metamonad Anaeramoeba.</title>
        <authorList>
            <person name="Jerlstrom-Hultqvist J."/>
            <person name="Cepicka I."/>
            <person name="Gallot-Lavallee L."/>
            <person name="Salas-Leiva D."/>
            <person name="Curtis B.A."/>
            <person name="Zahonova K."/>
            <person name="Pipaliya S."/>
            <person name="Dacks J."/>
            <person name="Roger A.J."/>
        </authorList>
    </citation>
    <scope>NUCLEOTIDE SEQUENCE</scope>
    <source>
        <strain evidence="3">Busselton2</strain>
    </source>
</reference>
<dbReference type="InterPro" id="IPR050227">
    <property type="entry name" value="Rab"/>
</dbReference>
<dbReference type="PROSITE" id="PS51419">
    <property type="entry name" value="RAB"/>
    <property type="match status" value="1"/>
</dbReference>
<comment type="caution">
    <text evidence="3">The sequence shown here is derived from an EMBL/GenBank/DDBJ whole genome shotgun (WGS) entry which is preliminary data.</text>
</comment>
<dbReference type="Pfam" id="PF00071">
    <property type="entry name" value="Ras"/>
    <property type="match status" value="1"/>
</dbReference>
<gene>
    <name evidence="3" type="ORF">M0812_26563</name>
</gene>
<organism evidence="3 4">
    <name type="scientific">Anaeramoeba flamelloides</name>
    <dbReference type="NCBI Taxonomy" id="1746091"/>
    <lineage>
        <taxon>Eukaryota</taxon>
        <taxon>Metamonada</taxon>
        <taxon>Anaeramoebidae</taxon>
        <taxon>Anaeramoeba</taxon>
    </lineage>
</organism>
<dbReference type="EMBL" id="JANTQA010000063">
    <property type="protein sequence ID" value="KAJ3426988.1"/>
    <property type="molecule type" value="Genomic_DNA"/>
</dbReference>
<dbReference type="PRINTS" id="PR00449">
    <property type="entry name" value="RASTRNSFRMNG"/>
</dbReference>
<keyword evidence="1" id="KW-0547">Nucleotide-binding</keyword>
<dbReference type="SMART" id="SM00175">
    <property type="entry name" value="RAB"/>
    <property type="match status" value="1"/>
</dbReference>
<dbReference type="InterPro" id="IPR001806">
    <property type="entry name" value="Small_GTPase"/>
</dbReference>
<protein>
    <submittedName>
        <fullName evidence="3">Rab gtpase</fullName>
    </submittedName>
</protein>
<dbReference type="CDD" id="cd01861">
    <property type="entry name" value="Rab6"/>
    <property type="match status" value="1"/>
</dbReference>
<keyword evidence="2" id="KW-0342">GTP-binding</keyword>
<dbReference type="GO" id="GO:0005525">
    <property type="term" value="F:GTP binding"/>
    <property type="evidence" value="ECO:0007669"/>
    <property type="project" value="UniProtKB-KW"/>
</dbReference>
<dbReference type="PROSITE" id="PS51421">
    <property type="entry name" value="RAS"/>
    <property type="match status" value="1"/>
</dbReference>
<dbReference type="FunFam" id="3.40.50.300:FF:000823">
    <property type="entry name" value="Small GTPase RAB, putative"/>
    <property type="match status" value="1"/>
</dbReference>
<dbReference type="NCBIfam" id="TIGR00231">
    <property type="entry name" value="small_GTP"/>
    <property type="match status" value="1"/>
</dbReference>
<dbReference type="SUPFAM" id="SSF52540">
    <property type="entry name" value="P-loop containing nucleoside triphosphate hydrolases"/>
    <property type="match status" value="1"/>
</dbReference>